<gene>
    <name evidence="14" type="primary">tmoS</name>
    <name evidence="14" type="ORF">OSB_24180</name>
</gene>
<dbReference type="InterPro" id="IPR029151">
    <property type="entry name" value="Sensor-like_sf"/>
</dbReference>
<evidence type="ECO:0000256" key="4">
    <source>
        <dbReference type="ARBA" id="ARBA00022475"/>
    </source>
</evidence>
<comment type="subcellular location">
    <subcellularLocation>
        <location evidence="2">Cell membrane</location>
        <topology evidence="2">Multi-pass membrane protein</topology>
    </subcellularLocation>
</comment>
<protein>
    <recommendedName>
        <fullName evidence="3">histidine kinase</fullName>
        <ecNumber evidence="3">2.7.13.3</ecNumber>
    </recommendedName>
</protein>
<dbReference type="PRINTS" id="PR00344">
    <property type="entry name" value="BCTRLSENSOR"/>
</dbReference>
<dbReference type="InterPro" id="IPR036890">
    <property type="entry name" value="HATPase_C_sf"/>
</dbReference>
<dbReference type="EMBL" id="CP012160">
    <property type="protein sequence ID" value="AKS46954.1"/>
    <property type="molecule type" value="Genomic_DNA"/>
</dbReference>
<keyword evidence="10" id="KW-0067">ATP-binding</keyword>
<proteinExistence type="predicted"/>
<evidence type="ECO:0000313" key="14">
    <source>
        <dbReference type="EMBL" id="AKS46954.1"/>
    </source>
</evidence>
<comment type="catalytic activity">
    <reaction evidence="1">
        <text>ATP + protein L-histidine = ADP + protein N-phospho-L-histidine.</text>
        <dbReference type="EC" id="2.7.13.3"/>
    </reaction>
</comment>
<dbReference type="GO" id="GO:0000155">
    <property type="term" value="F:phosphorelay sensor kinase activity"/>
    <property type="evidence" value="ECO:0007669"/>
    <property type="project" value="InterPro"/>
</dbReference>
<dbReference type="Pfam" id="PF00512">
    <property type="entry name" value="HisKA"/>
    <property type="match status" value="1"/>
</dbReference>
<dbReference type="Gene3D" id="3.30.450.20">
    <property type="entry name" value="PAS domain"/>
    <property type="match status" value="1"/>
</dbReference>
<dbReference type="InterPro" id="IPR036097">
    <property type="entry name" value="HisK_dim/P_sf"/>
</dbReference>
<sequence length="646" mass="71257">MRYSLGFVLALSLAGLQFIAIIIVVSTSYVSSERAMLEHARGLMDEVGANAAEHTKRFLEPATEITEQARRMLNNGLVSTTSPELMEQYFFQLLRTEAQLAGIYYGDEDGNFIYVMNSDGPGPYRTKSIVVEDGQRTTEYIWRDEEFAIVERHFDPSDTFNARERPWYIEARQLGSRIWTDPYIFFSSQQPGITVAAPIQSSEGALHGVVGIDLNIADISLFLSDLTIGDSGAAFILSDDGRVIAHPDPARISTRNDDGTIGFIGVDDFSDPIVRAAFAGFDGSVSSSNQSVRSEFEFSGDQFMTLLLPIPYIDLPWNIAVFAPENDFIQGIRDNLSRNIWIAAVISIVTAIAGLILAELILKPVRAFAVRTSLVSQGEVSTDAPLPRTYKELSLANATLIDEIAQRRRLDEKLQDLNRELSHVTRVNTMGQMATGLAHELSQPLTAISQNLDTALSVAKMDPAPNKELVSILTEIDEQAHQGGDIIRALRSFMRKDNGHAQPFDFKELVEQTQRLLRQELEGGGVTIETQISDLRPAFGNRVQIAQVLINLFRNAIDAIVMADCPTRKIKFVALQLDDLIEASVQDSGPGVDAEITLFKEFKTSKPDGLGLGLSISRTIVEAGGGNLWYDAPSHQFHFTIPCEAP</sequence>
<dbReference type="PANTHER" id="PTHR43065">
    <property type="entry name" value="SENSOR HISTIDINE KINASE"/>
    <property type="match status" value="1"/>
</dbReference>
<dbReference type="InterPro" id="IPR004358">
    <property type="entry name" value="Sig_transdc_His_kin-like_C"/>
</dbReference>
<evidence type="ECO:0000256" key="11">
    <source>
        <dbReference type="ARBA" id="ARBA00022989"/>
    </source>
</evidence>
<dbReference type="CDD" id="cd12912">
    <property type="entry name" value="PDC2_MCP_like"/>
    <property type="match status" value="1"/>
</dbReference>
<evidence type="ECO:0000313" key="15">
    <source>
        <dbReference type="Proteomes" id="UP000067444"/>
    </source>
</evidence>
<evidence type="ECO:0000256" key="6">
    <source>
        <dbReference type="ARBA" id="ARBA00022679"/>
    </source>
</evidence>
<dbReference type="InterPro" id="IPR003594">
    <property type="entry name" value="HATPase_dom"/>
</dbReference>
<dbReference type="Proteomes" id="UP000067444">
    <property type="component" value="Chromosome"/>
</dbReference>
<keyword evidence="4" id="KW-1003">Cell membrane</keyword>
<dbReference type="AlphaFoldDB" id="A0A0K0Y7K4"/>
<keyword evidence="6 14" id="KW-0808">Transferase</keyword>
<evidence type="ECO:0000256" key="8">
    <source>
        <dbReference type="ARBA" id="ARBA00022741"/>
    </source>
</evidence>
<dbReference type="Pfam" id="PF02518">
    <property type="entry name" value="HATPase_c"/>
    <property type="match status" value="1"/>
</dbReference>
<evidence type="ECO:0000256" key="1">
    <source>
        <dbReference type="ARBA" id="ARBA00000085"/>
    </source>
</evidence>
<dbReference type="PROSITE" id="PS50109">
    <property type="entry name" value="HIS_KIN"/>
    <property type="match status" value="1"/>
</dbReference>
<evidence type="ECO:0000256" key="9">
    <source>
        <dbReference type="ARBA" id="ARBA00022777"/>
    </source>
</evidence>
<accession>A0A0K0Y7K4</accession>
<dbReference type="InterPro" id="IPR005467">
    <property type="entry name" value="His_kinase_dom"/>
</dbReference>
<dbReference type="SUPFAM" id="SSF47384">
    <property type="entry name" value="Homodimeric domain of signal transducing histidine kinase"/>
    <property type="match status" value="1"/>
</dbReference>
<keyword evidence="7" id="KW-0812">Transmembrane</keyword>
<dbReference type="CDD" id="cd00082">
    <property type="entry name" value="HisKA"/>
    <property type="match status" value="1"/>
</dbReference>
<dbReference type="EC" id="2.7.13.3" evidence="3"/>
<name>A0A0K0Y7K4_9RHOB</name>
<keyword evidence="15" id="KW-1185">Reference proteome</keyword>
<organism evidence="14 15">
    <name type="scientific">Octadecabacter temperatus</name>
    <dbReference type="NCBI Taxonomy" id="1458307"/>
    <lineage>
        <taxon>Bacteria</taxon>
        <taxon>Pseudomonadati</taxon>
        <taxon>Pseudomonadota</taxon>
        <taxon>Alphaproteobacteria</taxon>
        <taxon>Rhodobacterales</taxon>
        <taxon>Roseobacteraceae</taxon>
        <taxon>Octadecabacter</taxon>
    </lineage>
</organism>
<dbReference type="Gene3D" id="1.10.287.130">
    <property type="match status" value="1"/>
</dbReference>
<keyword evidence="12" id="KW-0902">Two-component regulatory system</keyword>
<evidence type="ECO:0000256" key="2">
    <source>
        <dbReference type="ARBA" id="ARBA00004651"/>
    </source>
</evidence>
<dbReference type="SUPFAM" id="SSF55874">
    <property type="entry name" value="ATPase domain of HSP90 chaperone/DNA topoisomerase II/histidine kinase"/>
    <property type="match status" value="1"/>
</dbReference>
<evidence type="ECO:0000256" key="5">
    <source>
        <dbReference type="ARBA" id="ARBA00022553"/>
    </source>
</evidence>
<dbReference type="InterPro" id="IPR033479">
    <property type="entry name" value="dCache_1"/>
</dbReference>
<reference evidence="14 15" key="1">
    <citation type="journal article" date="2015" name="Genome Announc.">
        <title>Closed Genome Sequence of Octadecabacter temperatus SB1, the First Mesophilic Species of the Genus Octadecabacter.</title>
        <authorList>
            <person name="Voget S."/>
            <person name="Billerbeck S."/>
            <person name="Simon M."/>
            <person name="Daniel R."/>
        </authorList>
    </citation>
    <scope>NUCLEOTIDE SEQUENCE [LARGE SCALE GENOMIC DNA]</scope>
    <source>
        <strain evidence="14 15">SB1</strain>
    </source>
</reference>
<dbReference type="RefSeq" id="WP_049835214.1">
    <property type="nucleotide sequence ID" value="NZ_CP012160.1"/>
</dbReference>
<dbReference type="OrthoDB" id="9795133at2"/>
<dbReference type="SMART" id="SM00388">
    <property type="entry name" value="HisKA"/>
    <property type="match status" value="1"/>
</dbReference>
<dbReference type="Pfam" id="PF02743">
    <property type="entry name" value="dCache_1"/>
    <property type="match status" value="1"/>
</dbReference>
<dbReference type="PANTHER" id="PTHR43065:SF10">
    <property type="entry name" value="PEROXIDE STRESS-ACTIVATED HISTIDINE KINASE MAK3"/>
    <property type="match status" value="1"/>
</dbReference>
<evidence type="ECO:0000256" key="7">
    <source>
        <dbReference type="ARBA" id="ARBA00022692"/>
    </source>
</evidence>
<dbReference type="SUPFAM" id="SSF103190">
    <property type="entry name" value="Sensory domain-like"/>
    <property type="match status" value="1"/>
</dbReference>
<dbReference type="KEGG" id="otm:OSB_24180"/>
<dbReference type="Gene3D" id="3.30.565.10">
    <property type="entry name" value="Histidine kinase-like ATPase, C-terminal domain"/>
    <property type="match status" value="1"/>
</dbReference>
<keyword evidence="8" id="KW-0547">Nucleotide-binding</keyword>
<keyword evidence="5" id="KW-0597">Phosphoprotein</keyword>
<evidence type="ECO:0000256" key="12">
    <source>
        <dbReference type="ARBA" id="ARBA00023012"/>
    </source>
</evidence>
<keyword evidence="9 14" id="KW-0418">Kinase</keyword>
<dbReference type="STRING" id="1458307.OSB_24180"/>
<dbReference type="PATRIC" id="fig|1458307.3.peg.2439"/>
<evidence type="ECO:0000256" key="10">
    <source>
        <dbReference type="ARBA" id="ARBA00022840"/>
    </source>
</evidence>
<dbReference type="CDD" id="cd12913">
    <property type="entry name" value="PDC1_MCP_like"/>
    <property type="match status" value="1"/>
</dbReference>
<dbReference type="GO" id="GO:0005886">
    <property type="term" value="C:plasma membrane"/>
    <property type="evidence" value="ECO:0007669"/>
    <property type="project" value="UniProtKB-SubCell"/>
</dbReference>
<evidence type="ECO:0000256" key="13">
    <source>
        <dbReference type="ARBA" id="ARBA00023136"/>
    </source>
</evidence>
<dbReference type="SMART" id="SM00387">
    <property type="entry name" value="HATPase_c"/>
    <property type="match status" value="1"/>
</dbReference>
<evidence type="ECO:0000256" key="3">
    <source>
        <dbReference type="ARBA" id="ARBA00012438"/>
    </source>
</evidence>
<keyword evidence="13" id="KW-0472">Membrane</keyword>
<dbReference type="GO" id="GO:0005524">
    <property type="term" value="F:ATP binding"/>
    <property type="evidence" value="ECO:0007669"/>
    <property type="project" value="UniProtKB-KW"/>
</dbReference>
<dbReference type="InterPro" id="IPR003661">
    <property type="entry name" value="HisK_dim/P_dom"/>
</dbReference>
<keyword evidence="11" id="KW-1133">Transmembrane helix</keyword>